<sequence length="360" mass="40539">MAWKESVEKAMEMHGEEAMISRPLAELLPLLSEETEHNITSAGGLEVYQSLSADKQDSLKLHTSGLFVKGWNTAMVALWPKAGIPGPMKLLNRDNTAAANLEAHALDVSQAGGIKLTSSAGHIFANKDKKKGQQDTFKYELESAIGYMLGFPDTSNTRYQTHCKAAGELISQLHFYHDFMETIRDLKEKQTCTNIEHNFLFSAPSRYFIHSCVKFEAQMLLQPTWSHHIFQECTRDIECFTRELSADSVIASASASEKKRAFMRRTNDDNEGTLGEMRVDSQHAPSMTLQQHNARKMYWKNGVAAFICSCLSAEDMKYLRRRTREIDSSGIAKKEHNANTTAHKATILVKWKANKVQMTV</sequence>
<protein>
    <submittedName>
        <fullName evidence="1">Uncharacterized protein</fullName>
    </submittedName>
</protein>
<keyword evidence="2" id="KW-1185">Reference proteome</keyword>
<proteinExistence type="predicted"/>
<reference evidence="1 2" key="1">
    <citation type="journal article" date="2016" name="Mol. Biol. Evol.">
        <title>Comparative Genomics of Early-Diverging Mushroom-Forming Fungi Provides Insights into the Origins of Lignocellulose Decay Capabilities.</title>
        <authorList>
            <person name="Nagy L.G."/>
            <person name="Riley R."/>
            <person name="Tritt A."/>
            <person name="Adam C."/>
            <person name="Daum C."/>
            <person name="Floudas D."/>
            <person name="Sun H."/>
            <person name="Yadav J.S."/>
            <person name="Pangilinan J."/>
            <person name="Larsson K.H."/>
            <person name="Matsuura K."/>
            <person name="Barry K."/>
            <person name="Labutti K."/>
            <person name="Kuo R."/>
            <person name="Ohm R.A."/>
            <person name="Bhattacharya S.S."/>
            <person name="Shirouzu T."/>
            <person name="Yoshinaga Y."/>
            <person name="Martin F.M."/>
            <person name="Grigoriev I.V."/>
            <person name="Hibbett D.S."/>
        </authorList>
    </citation>
    <scope>NUCLEOTIDE SEQUENCE [LARGE SCALE GENOMIC DNA]</scope>
    <source>
        <strain evidence="1 2">CBS 109695</strain>
    </source>
</reference>
<dbReference type="OrthoDB" id="3236156at2759"/>
<evidence type="ECO:0000313" key="1">
    <source>
        <dbReference type="EMBL" id="KZP30003.1"/>
    </source>
</evidence>
<dbReference type="AlphaFoldDB" id="A0A166SZ67"/>
<gene>
    <name evidence="1" type="ORF">FIBSPDRAFT_884650</name>
</gene>
<dbReference type="STRING" id="436010.A0A166SZ67"/>
<accession>A0A166SZ67</accession>
<dbReference type="EMBL" id="KV417496">
    <property type="protein sequence ID" value="KZP30003.1"/>
    <property type="molecule type" value="Genomic_DNA"/>
</dbReference>
<name>A0A166SZ67_9AGAM</name>
<evidence type="ECO:0000313" key="2">
    <source>
        <dbReference type="Proteomes" id="UP000076532"/>
    </source>
</evidence>
<organism evidence="1 2">
    <name type="scientific">Athelia psychrophila</name>
    <dbReference type="NCBI Taxonomy" id="1759441"/>
    <lineage>
        <taxon>Eukaryota</taxon>
        <taxon>Fungi</taxon>
        <taxon>Dikarya</taxon>
        <taxon>Basidiomycota</taxon>
        <taxon>Agaricomycotina</taxon>
        <taxon>Agaricomycetes</taxon>
        <taxon>Agaricomycetidae</taxon>
        <taxon>Atheliales</taxon>
        <taxon>Atheliaceae</taxon>
        <taxon>Athelia</taxon>
    </lineage>
</organism>
<dbReference type="Proteomes" id="UP000076532">
    <property type="component" value="Unassembled WGS sequence"/>
</dbReference>